<feature type="modified residue" description="S-(2-succinyl)cysteine" evidence="1">
    <location>
        <position position="82"/>
    </location>
</feature>
<name>A0A1W9ZH85_MYCAN</name>
<dbReference type="Pfam" id="PF17645">
    <property type="entry name" value="Amdase"/>
    <property type="match status" value="1"/>
</dbReference>
<reference evidence="2 3" key="1">
    <citation type="submission" date="2017-02" db="EMBL/GenBank/DDBJ databases">
        <title>The new phylogeny of genus Mycobacterium.</title>
        <authorList>
            <person name="Tortoli E."/>
            <person name="Trovato A."/>
            <person name="Cirillo D.M."/>
        </authorList>
    </citation>
    <scope>NUCLEOTIDE SEQUENCE [LARGE SCALE GENOMIC DNA]</scope>
    <source>
        <strain evidence="2 3">DSM 45057</strain>
    </source>
</reference>
<proteinExistence type="inferred from homology"/>
<comment type="subunit">
    <text evidence="1">Homodimer.</text>
</comment>
<comment type="function">
    <text evidence="1">Catalyzes cis-trans isomerization of the C2-C3 double bond in maleate to yield fumarate.</text>
</comment>
<feature type="binding site" evidence="1">
    <location>
        <begin position="203"/>
        <end position="204"/>
    </location>
    <ligand>
        <name>substrate</name>
    </ligand>
</feature>
<feature type="binding site" evidence="1">
    <location>
        <position position="141"/>
    </location>
    <ligand>
        <name>substrate</name>
    </ligand>
</feature>
<dbReference type="PANTHER" id="PTHR40267:SF1">
    <property type="entry name" value="BLR3294 PROTEIN"/>
    <property type="match status" value="1"/>
</dbReference>
<sequence length="254" mass="26339">MHLLSSRRVGLLVPSSNTTMEAEVPEVLRRTGASSGAQFTFHASRMRMKTVAANELKSMNADAERATTELADAGVDVMAYACLVAIMSLGAGAHCEIESRLTATATAAAAGDRIDVVSSAGALIEALHHLGVSRTAIVTPYVKHLTGLVVDYIDAAGVHVHDAISLEVDDNLAVGRLDPRQLPEIAGRLDTRGVDAVVLSACVQMPSLSAIPEVERALGVPVITAATATSWKILRTLGLPAIAAGSGALFRAAA</sequence>
<keyword evidence="1" id="KW-0413">Isomerase</keyword>
<dbReference type="Proteomes" id="UP000192284">
    <property type="component" value="Unassembled WGS sequence"/>
</dbReference>
<keyword evidence="3" id="KW-1185">Reference proteome</keyword>
<comment type="caution">
    <text evidence="2">The sequence shown here is derived from an EMBL/GenBank/DDBJ whole genome shotgun (WGS) entry which is preliminary data.</text>
</comment>
<dbReference type="InterPro" id="IPR028615">
    <property type="entry name" value="Maleate_isomerase"/>
</dbReference>
<dbReference type="Gene3D" id="3.40.50.12500">
    <property type="match status" value="1"/>
</dbReference>
<protein>
    <recommendedName>
        <fullName evidence="1">Maleate isomerase</fullName>
        <ecNumber evidence="1">5.2.1.1</ecNumber>
    </recommendedName>
    <alternativeName>
        <fullName evidence="1">Maleate cis-trans isomerase</fullName>
    </alternativeName>
</protein>
<dbReference type="InterPro" id="IPR053714">
    <property type="entry name" value="Iso_Racemase_Enz_sf"/>
</dbReference>
<dbReference type="InterPro" id="IPR026286">
    <property type="entry name" value="MaiA/AMDase"/>
</dbReference>
<dbReference type="AlphaFoldDB" id="A0A1W9ZH85"/>
<comment type="miscellaneous">
    <text evidence="1">Reaction is initiated by nucleophilic attack of cysteine at the double bond, yielding a covalent succinylcysteine-like intermediate.</text>
</comment>
<feature type="active site" description="Nucleophile" evidence="1">
    <location>
        <position position="82"/>
    </location>
</feature>
<evidence type="ECO:0000256" key="1">
    <source>
        <dbReference type="HAMAP-Rule" id="MF_00943"/>
    </source>
</evidence>
<comment type="catalytic activity">
    <reaction evidence="1">
        <text>maleate = fumarate</text>
        <dbReference type="Rhea" id="RHEA:13169"/>
        <dbReference type="ChEBI" id="CHEBI:29806"/>
        <dbReference type="ChEBI" id="CHEBI:30780"/>
        <dbReference type="EC" id="5.2.1.1"/>
    </reaction>
</comment>
<feature type="binding site" evidence="1">
    <location>
        <position position="171"/>
    </location>
    <ligand>
        <name>substrate</name>
    </ligand>
</feature>
<dbReference type="RefSeq" id="WP_083115458.1">
    <property type="nucleotide sequence ID" value="NZ_JACKTS010000040.1"/>
</dbReference>
<organism evidence="2 3">
    <name type="scientific">Mycobacterium angelicum</name>
    <dbReference type="NCBI Taxonomy" id="470074"/>
    <lineage>
        <taxon>Bacteria</taxon>
        <taxon>Bacillati</taxon>
        <taxon>Actinomycetota</taxon>
        <taxon>Actinomycetes</taxon>
        <taxon>Mycobacteriales</taxon>
        <taxon>Mycobacteriaceae</taxon>
        <taxon>Mycobacterium</taxon>
    </lineage>
</organism>
<evidence type="ECO:0000313" key="3">
    <source>
        <dbReference type="Proteomes" id="UP000192284"/>
    </source>
</evidence>
<feature type="active site" description="Proton donor" evidence="1">
    <location>
        <position position="202"/>
    </location>
</feature>
<dbReference type="PANTHER" id="PTHR40267">
    <property type="entry name" value="BLR3294 PROTEIN"/>
    <property type="match status" value="1"/>
</dbReference>
<feature type="binding site" evidence="1">
    <location>
        <begin position="82"/>
        <end position="84"/>
    </location>
    <ligand>
        <name>substrate</name>
    </ligand>
</feature>
<gene>
    <name evidence="1" type="primary">maiA</name>
    <name evidence="2" type="ORF">BST12_22345</name>
</gene>
<feature type="binding site" evidence="1">
    <location>
        <position position="17"/>
    </location>
    <ligand>
        <name>substrate</name>
    </ligand>
</feature>
<dbReference type="HAMAP" id="MF_00943">
    <property type="entry name" value="Maleate_isomerase"/>
    <property type="match status" value="1"/>
</dbReference>
<dbReference type="PIRSF" id="PIRSF015736">
    <property type="entry name" value="MI"/>
    <property type="match status" value="1"/>
</dbReference>
<dbReference type="GO" id="GO:0050076">
    <property type="term" value="F:maleate isomerase activity"/>
    <property type="evidence" value="ECO:0007669"/>
    <property type="project" value="UniProtKB-UniRule"/>
</dbReference>
<dbReference type="EMBL" id="MVHE01000053">
    <property type="protein sequence ID" value="ORA14965.1"/>
    <property type="molecule type" value="Genomic_DNA"/>
</dbReference>
<accession>A0A1W9ZH85</accession>
<comment type="similarity">
    <text evidence="1">Belongs to the maleate isomerase family.</text>
</comment>
<dbReference type="EC" id="5.2.1.1" evidence="1"/>
<evidence type="ECO:0000313" key="2">
    <source>
        <dbReference type="EMBL" id="ORA14965.1"/>
    </source>
</evidence>